<dbReference type="PANTHER" id="PTHR12059">
    <property type="entry name" value="RIBOSOMAL PROTEIN L23-RELATED"/>
    <property type="match status" value="1"/>
</dbReference>
<dbReference type="Proteomes" id="UP000053820">
    <property type="component" value="Unassembled WGS sequence"/>
</dbReference>
<keyword evidence="7" id="KW-1185">Reference proteome</keyword>
<dbReference type="InterPro" id="IPR012677">
    <property type="entry name" value="Nucleotide-bd_a/b_plait_sf"/>
</dbReference>
<dbReference type="AlphaFoldDB" id="A0A0C9WAR9"/>
<dbReference type="EMBL" id="KN839844">
    <property type="protein sequence ID" value="KIJ65098.1"/>
    <property type="molecule type" value="Genomic_DNA"/>
</dbReference>
<dbReference type="InterPro" id="IPR012678">
    <property type="entry name" value="Ribosomal_uL23/eL15/eS24_sf"/>
</dbReference>
<feature type="region of interest" description="Disordered" evidence="5">
    <location>
        <begin position="303"/>
        <end position="324"/>
    </location>
</feature>
<dbReference type="PANTHER" id="PTHR12059:SF5">
    <property type="entry name" value="LARGE RIBOSOMAL SUBUNIT PROTEIN UL23M"/>
    <property type="match status" value="1"/>
</dbReference>
<dbReference type="SUPFAM" id="SSF54189">
    <property type="entry name" value="Ribosomal proteins S24e, L23 and L15e"/>
    <property type="match status" value="1"/>
</dbReference>
<dbReference type="Gene3D" id="3.30.70.330">
    <property type="match status" value="1"/>
</dbReference>
<feature type="region of interest" description="Disordered" evidence="5">
    <location>
        <begin position="39"/>
        <end position="63"/>
    </location>
</feature>
<accession>A0A0C9WAR9</accession>
<reference evidence="6 7" key="1">
    <citation type="submission" date="2014-04" db="EMBL/GenBank/DDBJ databases">
        <title>Evolutionary Origins and Diversification of the Mycorrhizal Mutualists.</title>
        <authorList>
            <consortium name="DOE Joint Genome Institute"/>
            <consortium name="Mycorrhizal Genomics Consortium"/>
            <person name="Kohler A."/>
            <person name="Kuo A."/>
            <person name="Nagy L.G."/>
            <person name="Floudas D."/>
            <person name="Copeland A."/>
            <person name="Barry K.W."/>
            <person name="Cichocki N."/>
            <person name="Veneault-Fourrey C."/>
            <person name="LaButti K."/>
            <person name="Lindquist E.A."/>
            <person name="Lipzen A."/>
            <person name="Lundell T."/>
            <person name="Morin E."/>
            <person name="Murat C."/>
            <person name="Riley R."/>
            <person name="Ohm R."/>
            <person name="Sun H."/>
            <person name="Tunlid A."/>
            <person name="Henrissat B."/>
            <person name="Grigoriev I.V."/>
            <person name="Hibbett D.S."/>
            <person name="Martin F."/>
        </authorList>
    </citation>
    <scope>NUCLEOTIDE SEQUENCE [LARGE SCALE GENOMIC DNA]</scope>
    <source>
        <strain evidence="6 7">MD-312</strain>
    </source>
</reference>
<keyword evidence="2" id="KW-0689">Ribosomal protein</keyword>
<protein>
    <recommendedName>
        <fullName evidence="4">Large ribosomal subunit protein uL23m</fullName>
    </recommendedName>
</protein>
<evidence type="ECO:0000256" key="1">
    <source>
        <dbReference type="ARBA" id="ARBA00006700"/>
    </source>
</evidence>
<dbReference type="InterPro" id="IPR013025">
    <property type="entry name" value="Ribosomal_uL23-like"/>
</dbReference>
<comment type="similarity">
    <text evidence="1">Belongs to the universal ribosomal protein uL23 family.</text>
</comment>
<name>A0A0C9WAR9_9AGAM</name>
<keyword evidence="3" id="KW-0687">Ribonucleoprotein</keyword>
<dbReference type="HOGENOM" id="CLU_073162_0_0_1"/>
<gene>
    <name evidence="6" type="ORF">HYDPIDRAFT_27822</name>
</gene>
<evidence type="ECO:0000256" key="2">
    <source>
        <dbReference type="ARBA" id="ARBA00022980"/>
    </source>
</evidence>
<dbReference type="GO" id="GO:0005762">
    <property type="term" value="C:mitochondrial large ribosomal subunit"/>
    <property type="evidence" value="ECO:0007669"/>
    <property type="project" value="TreeGrafter"/>
</dbReference>
<dbReference type="OrthoDB" id="275582at2759"/>
<dbReference type="GO" id="GO:0032543">
    <property type="term" value="P:mitochondrial translation"/>
    <property type="evidence" value="ECO:0007669"/>
    <property type="project" value="TreeGrafter"/>
</dbReference>
<evidence type="ECO:0000256" key="4">
    <source>
        <dbReference type="ARBA" id="ARBA00039977"/>
    </source>
</evidence>
<evidence type="ECO:0000256" key="3">
    <source>
        <dbReference type="ARBA" id="ARBA00023274"/>
    </source>
</evidence>
<dbReference type="Pfam" id="PF00276">
    <property type="entry name" value="Ribosomal_L23"/>
    <property type="match status" value="1"/>
</dbReference>
<organism evidence="6 7">
    <name type="scientific">Hydnomerulius pinastri MD-312</name>
    <dbReference type="NCBI Taxonomy" id="994086"/>
    <lineage>
        <taxon>Eukaryota</taxon>
        <taxon>Fungi</taxon>
        <taxon>Dikarya</taxon>
        <taxon>Basidiomycota</taxon>
        <taxon>Agaricomycotina</taxon>
        <taxon>Agaricomycetes</taxon>
        <taxon>Agaricomycetidae</taxon>
        <taxon>Boletales</taxon>
        <taxon>Boletales incertae sedis</taxon>
        <taxon>Leucogyrophana</taxon>
    </lineage>
</organism>
<evidence type="ECO:0000313" key="6">
    <source>
        <dbReference type="EMBL" id="KIJ65098.1"/>
    </source>
</evidence>
<sequence length="324" mass="37409">MSHMQSFGHVVRRFYATKPPPRKAASALPLYAAKAREASTPMAVRERREKMSPELLPRPGSALTPTEHSTYMRQLAQGTVKGQSRAEWLDRLNARRSRLRGVRVERAKKGELVTKVVGQKIYLPNVIFRMVRNFTPKGQAYNPYEATFRIPQSITKTDVRSYLNTVYGVKTTYIRTANYVSPLRRTKAGMRPVGAHRTYKRAVVGLVDPFYYPQALEDMDKAERKEREDWMDQKFGVKILKQWRSKELARMSLAGSKHWRLTGYLRRDKILQAVARRRAMTAHDLEEVEAELAERRAAGKVILDEKQPKEKRRRATSKPRALTV</sequence>
<evidence type="ECO:0000256" key="5">
    <source>
        <dbReference type="SAM" id="MobiDB-lite"/>
    </source>
</evidence>
<dbReference type="GO" id="GO:0003735">
    <property type="term" value="F:structural constituent of ribosome"/>
    <property type="evidence" value="ECO:0007669"/>
    <property type="project" value="InterPro"/>
</dbReference>
<evidence type="ECO:0000313" key="7">
    <source>
        <dbReference type="Proteomes" id="UP000053820"/>
    </source>
</evidence>
<proteinExistence type="inferred from homology"/>